<evidence type="ECO:0000313" key="1">
    <source>
        <dbReference type="EMBL" id="AYV79413.1"/>
    </source>
</evidence>
<dbReference type="EMBL" id="MK072144">
    <property type="protein sequence ID" value="AYV79413.1"/>
    <property type="molecule type" value="Genomic_DNA"/>
</dbReference>
<protein>
    <submittedName>
        <fullName evidence="1">Uncharacterized protein</fullName>
    </submittedName>
</protein>
<dbReference type="Gene3D" id="1.25.40.20">
    <property type="entry name" value="Ankyrin repeat-containing domain"/>
    <property type="match status" value="1"/>
</dbReference>
<reference evidence="1" key="1">
    <citation type="submission" date="2018-10" db="EMBL/GenBank/DDBJ databases">
        <title>Hidden diversity of soil giant viruses.</title>
        <authorList>
            <person name="Schulz F."/>
            <person name="Alteio L."/>
            <person name="Goudeau D."/>
            <person name="Ryan E.M."/>
            <person name="Malmstrom R.R."/>
            <person name="Blanchard J."/>
            <person name="Woyke T."/>
        </authorList>
    </citation>
    <scope>NUCLEOTIDE SEQUENCE</scope>
    <source>
        <strain evidence="1">FNV1</strain>
    </source>
</reference>
<dbReference type="InterPro" id="IPR002110">
    <property type="entry name" value="Ankyrin_rpt"/>
</dbReference>
<organism evidence="1">
    <name type="scientific">Faunusvirus sp</name>
    <dbReference type="NCBI Taxonomy" id="2487766"/>
    <lineage>
        <taxon>Viruses</taxon>
        <taxon>Varidnaviria</taxon>
        <taxon>Bamfordvirae</taxon>
        <taxon>Nucleocytoviricota</taxon>
        <taxon>Megaviricetes</taxon>
        <taxon>Imitervirales</taxon>
        <taxon>Mimiviridae</taxon>
    </lineage>
</organism>
<accession>A0A3G5A0P8</accession>
<proteinExistence type="predicted"/>
<gene>
    <name evidence="1" type="ORF">Faunusvirus13_6</name>
</gene>
<dbReference type="InterPro" id="IPR036770">
    <property type="entry name" value="Ankyrin_rpt-contain_sf"/>
</dbReference>
<dbReference type="Pfam" id="PF12796">
    <property type="entry name" value="Ank_2"/>
    <property type="match status" value="1"/>
</dbReference>
<sequence length="115" mass="13260">MQTIEAKQDEYARLIKACDEKGCLEYIANDDDFHNTKYRGMLHLACEYRLNKVAIALIDRKCDLKYQNSYGVTALMLARYNNLEDVVAHIINNSTDTKTRGTCYGTTEMMMLQHP</sequence>
<name>A0A3G5A0P8_9VIRU</name>
<dbReference type="SUPFAM" id="SSF48403">
    <property type="entry name" value="Ankyrin repeat"/>
    <property type="match status" value="1"/>
</dbReference>